<gene>
    <name evidence="5" type="ORF">AMATHDRAFT_139661</name>
</gene>
<keyword evidence="2" id="KW-0175">Coiled coil</keyword>
<dbReference type="STRING" id="703135.A0A2A9NR76"/>
<feature type="coiled-coil region" evidence="2">
    <location>
        <begin position="291"/>
        <end position="318"/>
    </location>
</feature>
<feature type="region of interest" description="Disordered" evidence="3">
    <location>
        <begin position="253"/>
        <end position="290"/>
    </location>
</feature>
<dbReference type="PANTHER" id="PTHR23310">
    <property type="entry name" value="ACYL-COA-BINDING PROTEIN, ACBP"/>
    <property type="match status" value="1"/>
</dbReference>
<dbReference type="Gene3D" id="1.20.80.10">
    <property type="match status" value="1"/>
</dbReference>
<reference evidence="5 6" key="1">
    <citation type="submission" date="2014-02" db="EMBL/GenBank/DDBJ databases">
        <title>Transposable element dynamics among asymbiotic and ectomycorrhizal Amanita fungi.</title>
        <authorList>
            <consortium name="DOE Joint Genome Institute"/>
            <person name="Hess J."/>
            <person name="Skrede I."/>
            <person name="Wolfe B."/>
            <person name="LaButti K."/>
            <person name="Ohm R.A."/>
            <person name="Grigoriev I.V."/>
            <person name="Pringle A."/>
        </authorList>
    </citation>
    <scope>NUCLEOTIDE SEQUENCE [LARGE SCALE GENOMIC DNA]</scope>
    <source>
        <strain evidence="5 6">SKay4041</strain>
    </source>
</reference>
<dbReference type="Proteomes" id="UP000242287">
    <property type="component" value="Unassembled WGS sequence"/>
</dbReference>
<proteinExistence type="predicted"/>
<feature type="region of interest" description="Disordered" evidence="3">
    <location>
        <begin position="115"/>
        <end position="205"/>
    </location>
</feature>
<evidence type="ECO:0000313" key="5">
    <source>
        <dbReference type="EMBL" id="PFH52618.1"/>
    </source>
</evidence>
<dbReference type="InterPro" id="IPR014352">
    <property type="entry name" value="FERM/acyl-CoA-bd_prot_sf"/>
</dbReference>
<dbReference type="EMBL" id="KZ301978">
    <property type="protein sequence ID" value="PFH52618.1"/>
    <property type="molecule type" value="Genomic_DNA"/>
</dbReference>
<dbReference type="Pfam" id="PF00887">
    <property type="entry name" value="ACBP"/>
    <property type="match status" value="1"/>
</dbReference>
<organism evidence="5 6">
    <name type="scientific">Amanita thiersii Skay4041</name>
    <dbReference type="NCBI Taxonomy" id="703135"/>
    <lineage>
        <taxon>Eukaryota</taxon>
        <taxon>Fungi</taxon>
        <taxon>Dikarya</taxon>
        <taxon>Basidiomycota</taxon>
        <taxon>Agaricomycotina</taxon>
        <taxon>Agaricomycetes</taxon>
        <taxon>Agaricomycetidae</taxon>
        <taxon>Agaricales</taxon>
        <taxon>Pluteineae</taxon>
        <taxon>Amanitaceae</taxon>
        <taxon>Amanita</taxon>
    </lineage>
</organism>
<evidence type="ECO:0000313" key="6">
    <source>
        <dbReference type="Proteomes" id="UP000242287"/>
    </source>
</evidence>
<accession>A0A2A9NR76</accession>
<evidence type="ECO:0000256" key="1">
    <source>
        <dbReference type="ARBA" id="ARBA00023121"/>
    </source>
</evidence>
<feature type="compositionally biased region" description="Acidic residues" evidence="3">
    <location>
        <begin position="160"/>
        <end position="170"/>
    </location>
</feature>
<keyword evidence="1" id="KW-0446">Lipid-binding</keyword>
<evidence type="ECO:0000256" key="2">
    <source>
        <dbReference type="SAM" id="Coils"/>
    </source>
</evidence>
<name>A0A2A9NR76_9AGAR</name>
<protein>
    <recommendedName>
        <fullName evidence="4">ACB domain-containing protein</fullName>
    </recommendedName>
</protein>
<feature type="compositionally biased region" description="Low complexity" evidence="3">
    <location>
        <begin position="125"/>
        <end position="134"/>
    </location>
</feature>
<dbReference type="PROSITE" id="PS51228">
    <property type="entry name" value="ACB_2"/>
    <property type="match status" value="1"/>
</dbReference>
<sequence length="443" mass="49360">MASKQLIDAQFDRAVEIVQGLPKTGPIQTDYEEKLTMYRYATVGNVKSPRPGIWDMLGRAKWDAWAKHKDLDPYEAKWLYVEALLKVLRRYSDRTVAKSLVDELESYRGDPSNIVLSQTLEPTSRSDSSGSSASNEALHPPYPRTMMSRQQAEQEHEIPSSEEEREEEPGELPPAANIPLSHLGRPSSSMSSHRYRTPLAGSHITSPPLPLGIPEMQPRPSFETLSAFPGPESSRTPGASALFQSSYIGQLSDPSRSGLLSPPAVYPTQPHFRAHSQSVPGHLGPGRPPSRLTLERAVESMQAHIAALTERIETLEASSRYLSRSLAPPSSRGTSPNNGRARPQWDINDLGLWSIVLNPVSNTVDAIRNAIRFLARDEARSPFAVVVRRLCLDFSFLLCAVVITRFLWRESGSRRKEVRAALKMLWRAVLGTRQRRIMVDEGV</sequence>
<evidence type="ECO:0000256" key="3">
    <source>
        <dbReference type="SAM" id="MobiDB-lite"/>
    </source>
</evidence>
<dbReference type="SUPFAM" id="SSF47027">
    <property type="entry name" value="Acyl-CoA binding protein"/>
    <property type="match status" value="1"/>
</dbReference>
<evidence type="ECO:0000259" key="4">
    <source>
        <dbReference type="PROSITE" id="PS51228"/>
    </source>
</evidence>
<dbReference type="PANTHER" id="PTHR23310:SF133">
    <property type="entry name" value="COA BINDING PROTEIN, PUTATIVE (AFU_ORTHOLOGUE AFUA_1G12300)-RELATED"/>
    <property type="match status" value="1"/>
</dbReference>
<dbReference type="InterPro" id="IPR035984">
    <property type="entry name" value="Acyl-CoA-binding_sf"/>
</dbReference>
<dbReference type="InterPro" id="IPR000582">
    <property type="entry name" value="Acyl-CoA-binding_protein"/>
</dbReference>
<keyword evidence="6" id="KW-1185">Reference proteome</keyword>
<feature type="domain" description="ACB" evidence="4">
    <location>
        <begin position="7"/>
        <end position="93"/>
    </location>
</feature>
<dbReference type="PRINTS" id="PR00689">
    <property type="entry name" value="ACOABINDINGP"/>
</dbReference>
<dbReference type="GO" id="GO:0000062">
    <property type="term" value="F:fatty-acyl-CoA binding"/>
    <property type="evidence" value="ECO:0007669"/>
    <property type="project" value="InterPro"/>
</dbReference>
<dbReference type="OrthoDB" id="346910at2759"/>
<dbReference type="AlphaFoldDB" id="A0A2A9NR76"/>
<feature type="region of interest" description="Disordered" evidence="3">
    <location>
        <begin position="323"/>
        <end position="342"/>
    </location>
</feature>
<dbReference type="GO" id="GO:0006631">
    <property type="term" value="P:fatty acid metabolic process"/>
    <property type="evidence" value="ECO:0007669"/>
    <property type="project" value="TreeGrafter"/>
</dbReference>